<evidence type="ECO:0000313" key="3">
    <source>
        <dbReference type="Proteomes" id="UP001562159"/>
    </source>
</evidence>
<keyword evidence="1" id="KW-0472">Membrane</keyword>
<evidence type="ECO:0000313" key="2">
    <source>
        <dbReference type="EMBL" id="MEY2182369.1"/>
    </source>
</evidence>
<dbReference type="EMBL" id="JBGBPY010000001">
    <property type="protein sequence ID" value="MEY2182369.1"/>
    <property type="molecule type" value="Genomic_DNA"/>
</dbReference>
<comment type="caution">
    <text evidence="2">The sequence shown here is derived from an EMBL/GenBank/DDBJ whole genome shotgun (WGS) entry which is preliminary data.</text>
</comment>
<feature type="transmembrane region" description="Helical" evidence="1">
    <location>
        <begin position="85"/>
        <end position="102"/>
    </location>
</feature>
<feature type="transmembrane region" description="Helical" evidence="1">
    <location>
        <begin position="236"/>
        <end position="269"/>
    </location>
</feature>
<reference evidence="2 3" key="1">
    <citation type="submission" date="2024-07" db="EMBL/GenBank/DDBJ databases">
        <title>Molecular mechanisms and environmental adaptations of flagellar loss and biofilm growth of Rhodanobacter under environmental stress.</title>
        <authorList>
            <person name="Chen M."/>
        </authorList>
    </citation>
    <scope>NUCLEOTIDE SEQUENCE [LARGE SCALE GENOMIC DNA]</scope>
    <source>
        <strain evidence="2 3">RS22</strain>
    </source>
</reference>
<keyword evidence="1" id="KW-0812">Transmembrane</keyword>
<name>A0ABV4APN8_9GAMM</name>
<dbReference type="InterPro" id="IPR022134">
    <property type="entry name" value="DUF3667"/>
</dbReference>
<protein>
    <submittedName>
        <fullName evidence="2">DUF3667 domain-containing protein</fullName>
    </submittedName>
</protein>
<dbReference type="Pfam" id="PF12412">
    <property type="entry name" value="DUF3667"/>
    <property type="match status" value="1"/>
</dbReference>
<feature type="transmembrane region" description="Helical" evidence="1">
    <location>
        <begin position="209"/>
        <end position="229"/>
    </location>
</feature>
<evidence type="ECO:0000256" key="1">
    <source>
        <dbReference type="SAM" id="Phobius"/>
    </source>
</evidence>
<proteinExistence type="predicted"/>
<feature type="transmembrane region" description="Helical" evidence="1">
    <location>
        <begin position="311"/>
        <end position="335"/>
    </location>
</feature>
<accession>A0ABV4APN8</accession>
<sequence>MQETAGLSGQATACANCGTPLGGEYCARCGERRLHPDEHTLRHIVGEWFEAFSHGEGRLLVSLRTLLLKPGELTREYFRGRRMPYARPVALFFAVNLLYFLLTSLNTFSTVLETQMSVTPLEHAKQTMVLDKALGPRVSATVKAEVMADYWALYGSERAAVAAGRAASAAEQKADKEKGVAASRHPAALEAVYRYQERFDERTETLSRALVVALVPMLACFLWLTLAPLRRGLPELLIFATHLWSGLLLILLLFGWLVTGATLATRWFLDGRVPAILQNDTYASMALAVLVAIYVYRALRAYLHYPRVGCAILCTWMLAGLFWSLQLYRLLLFYVTVQVLH</sequence>
<keyword evidence="1" id="KW-1133">Transmembrane helix</keyword>
<gene>
    <name evidence="2" type="ORF">AB7878_08055</name>
</gene>
<feature type="transmembrane region" description="Helical" evidence="1">
    <location>
        <begin position="281"/>
        <end position="299"/>
    </location>
</feature>
<keyword evidence="3" id="KW-1185">Reference proteome</keyword>
<dbReference type="Proteomes" id="UP001562159">
    <property type="component" value="Unassembled WGS sequence"/>
</dbReference>
<organism evidence="2 3">
    <name type="scientific">Rhodanobacter humi</name>
    <dbReference type="NCBI Taxonomy" id="1888173"/>
    <lineage>
        <taxon>Bacteria</taxon>
        <taxon>Pseudomonadati</taxon>
        <taxon>Pseudomonadota</taxon>
        <taxon>Gammaproteobacteria</taxon>
        <taxon>Lysobacterales</taxon>
        <taxon>Rhodanobacteraceae</taxon>
        <taxon>Rhodanobacter</taxon>
    </lineage>
</organism>